<keyword evidence="4 5" id="KW-0143">Chaperone</keyword>
<evidence type="ECO:0000259" key="7">
    <source>
        <dbReference type="Pfam" id="PF01782"/>
    </source>
</evidence>
<dbReference type="GO" id="GO:0005737">
    <property type="term" value="C:cytoplasm"/>
    <property type="evidence" value="ECO:0007669"/>
    <property type="project" value="UniProtKB-SubCell"/>
</dbReference>
<organism evidence="9 10">
    <name type="scientific">Brachybacterium endophyticum</name>
    <dbReference type="NCBI Taxonomy" id="2182385"/>
    <lineage>
        <taxon>Bacteria</taxon>
        <taxon>Bacillati</taxon>
        <taxon>Actinomycetota</taxon>
        <taxon>Actinomycetes</taxon>
        <taxon>Micrococcales</taxon>
        <taxon>Dermabacteraceae</taxon>
        <taxon>Brachybacterium</taxon>
    </lineage>
</organism>
<feature type="domain" description="RimM N-terminal" evidence="7">
    <location>
        <begin position="8"/>
        <end position="86"/>
    </location>
</feature>
<dbReference type="RefSeq" id="WP_109275312.1">
    <property type="nucleotide sequence ID" value="NZ_QFKX01000002.1"/>
</dbReference>
<dbReference type="GO" id="GO:0006364">
    <property type="term" value="P:rRNA processing"/>
    <property type="evidence" value="ECO:0007669"/>
    <property type="project" value="UniProtKB-UniRule"/>
</dbReference>
<dbReference type="GO" id="GO:0043022">
    <property type="term" value="F:ribosome binding"/>
    <property type="evidence" value="ECO:0007669"/>
    <property type="project" value="InterPro"/>
</dbReference>
<comment type="caution">
    <text evidence="9">The sequence shown here is derived from an EMBL/GenBank/DDBJ whole genome shotgun (WGS) entry which is preliminary data.</text>
</comment>
<evidence type="ECO:0000256" key="3">
    <source>
        <dbReference type="ARBA" id="ARBA00022552"/>
    </source>
</evidence>
<proteinExistence type="inferred from homology"/>
<dbReference type="Gene3D" id="2.40.30.60">
    <property type="entry name" value="RimM"/>
    <property type="match status" value="1"/>
</dbReference>
<evidence type="ECO:0000256" key="1">
    <source>
        <dbReference type="ARBA" id="ARBA00022490"/>
    </source>
</evidence>
<dbReference type="OrthoDB" id="5381335at2"/>
<dbReference type="InterPro" id="IPR011033">
    <property type="entry name" value="PRC_barrel-like_sf"/>
</dbReference>
<dbReference type="InterPro" id="IPR056792">
    <property type="entry name" value="PRC_RimM"/>
</dbReference>
<dbReference type="GO" id="GO:0005840">
    <property type="term" value="C:ribosome"/>
    <property type="evidence" value="ECO:0007669"/>
    <property type="project" value="InterPro"/>
</dbReference>
<feature type="domain" description="Ribosome maturation factor RimM PRC barrel" evidence="8">
    <location>
        <begin position="104"/>
        <end position="171"/>
    </location>
</feature>
<dbReference type="Proteomes" id="UP000245590">
    <property type="component" value="Unassembled WGS sequence"/>
</dbReference>
<dbReference type="InterPro" id="IPR009000">
    <property type="entry name" value="Transl_B-barrel_sf"/>
</dbReference>
<evidence type="ECO:0000313" key="10">
    <source>
        <dbReference type="Proteomes" id="UP000245590"/>
    </source>
</evidence>
<feature type="region of interest" description="Disordered" evidence="6">
    <location>
        <begin position="162"/>
        <end position="192"/>
    </location>
</feature>
<keyword evidence="3 5" id="KW-0698">rRNA processing</keyword>
<name>A0A2U2RLG3_9MICO</name>
<dbReference type="InterPro" id="IPR036976">
    <property type="entry name" value="RimM_N_sf"/>
</dbReference>
<dbReference type="SUPFAM" id="SSF50447">
    <property type="entry name" value="Translation proteins"/>
    <property type="match status" value="1"/>
</dbReference>
<evidence type="ECO:0000313" key="9">
    <source>
        <dbReference type="EMBL" id="PWH06717.1"/>
    </source>
</evidence>
<dbReference type="EMBL" id="QFKX01000002">
    <property type="protein sequence ID" value="PWH06717.1"/>
    <property type="molecule type" value="Genomic_DNA"/>
</dbReference>
<comment type="function">
    <text evidence="5">An accessory protein needed during the final step in the assembly of 30S ribosomal subunit, possibly for assembly of the head region. Essential for efficient processing of 16S rRNA. May be needed both before and after RbfA during the maturation of 16S rRNA. It has affinity for free ribosomal 30S subunits but not for 70S ribosomes.</text>
</comment>
<accession>A0A2U2RLG3</accession>
<dbReference type="Pfam" id="PF24986">
    <property type="entry name" value="PRC_RimM"/>
    <property type="match status" value="1"/>
</dbReference>
<dbReference type="AlphaFoldDB" id="A0A2U2RLG3"/>
<dbReference type="Gene3D" id="2.30.30.240">
    <property type="entry name" value="PRC-barrel domain"/>
    <property type="match status" value="1"/>
</dbReference>
<dbReference type="PANTHER" id="PTHR33692:SF1">
    <property type="entry name" value="RIBOSOME MATURATION FACTOR RIMM"/>
    <property type="match status" value="1"/>
</dbReference>
<dbReference type="GO" id="GO:0042274">
    <property type="term" value="P:ribosomal small subunit biogenesis"/>
    <property type="evidence" value="ECO:0007669"/>
    <property type="project" value="UniProtKB-UniRule"/>
</dbReference>
<comment type="similarity">
    <text evidence="5">Belongs to the RimM family.</text>
</comment>
<evidence type="ECO:0000256" key="2">
    <source>
        <dbReference type="ARBA" id="ARBA00022517"/>
    </source>
</evidence>
<evidence type="ECO:0000256" key="6">
    <source>
        <dbReference type="SAM" id="MobiDB-lite"/>
    </source>
</evidence>
<dbReference type="PANTHER" id="PTHR33692">
    <property type="entry name" value="RIBOSOME MATURATION FACTOR RIMM"/>
    <property type="match status" value="1"/>
</dbReference>
<feature type="compositionally biased region" description="Acidic residues" evidence="6">
    <location>
        <begin position="176"/>
        <end position="192"/>
    </location>
</feature>
<dbReference type="NCBIfam" id="TIGR02273">
    <property type="entry name" value="16S_RimM"/>
    <property type="match status" value="1"/>
</dbReference>
<dbReference type="InterPro" id="IPR002676">
    <property type="entry name" value="RimM_N"/>
</dbReference>
<dbReference type="SUPFAM" id="SSF50346">
    <property type="entry name" value="PRC-barrel domain"/>
    <property type="match status" value="1"/>
</dbReference>
<protein>
    <recommendedName>
        <fullName evidence="5">Ribosome maturation factor RimM</fullName>
    </recommendedName>
</protein>
<comment type="subcellular location">
    <subcellularLocation>
        <location evidence="5">Cytoplasm</location>
    </subcellularLocation>
</comment>
<keyword evidence="2 5" id="KW-0690">Ribosome biogenesis</keyword>
<comment type="domain">
    <text evidence="5">The PRC barrel domain binds ribosomal protein uS19.</text>
</comment>
<comment type="subunit">
    <text evidence="5">Binds ribosomal protein uS19.</text>
</comment>
<reference evidence="9 10" key="1">
    <citation type="submission" date="2018-05" db="EMBL/GenBank/DDBJ databases">
        <title>Brachybacterium sp. M1HQ-2T, whole genome shotgun sequence.</title>
        <authorList>
            <person name="Tuo L."/>
        </authorList>
    </citation>
    <scope>NUCLEOTIDE SEQUENCE [LARGE SCALE GENOMIC DNA]</scope>
    <source>
        <strain evidence="9 10">M1HQ-2</strain>
    </source>
</reference>
<evidence type="ECO:0000259" key="8">
    <source>
        <dbReference type="Pfam" id="PF24986"/>
    </source>
</evidence>
<dbReference type="Pfam" id="PF01782">
    <property type="entry name" value="RimM"/>
    <property type="match status" value="1"/>
</dbReference>
<dbReference type="HAMAP" id="MF_00014">
    <property type="entry name" value="Ribosome_mat_RimM"/>
    <property type="match status" value="1"/>
</dbReference>
<dbReference type="InterPro" id="IPR011961">
    <property type="entry name" value="RimM"/>
</dbReference>
<sequence length="192" mass="20510">MNALDVTIATIGKAHGLRGEVALILRTDQPEERLAAGTVFPVPAAEGPRELTLATTRVQQGRWYARFEEVADRTAAEALRGLELTLAVDPDLEAEEDPDAWYPSELRGLTVRHVDGRELGTVVDLEHYPAQDLLIVRTPAGSRVMLPFVAELVPEVDTEAGQVLADPPGGLFDAAEASDADGGSDDATTGED</sequence>
<evidence type="ECO:0000256" key="4">
    <source>
        <dbReference type="ARBA" id="ARBA00023186"/>
    </source>
</evidence>
<keyword evidence="10" id="KW-1185">Reference proteome</keyword>
<gene>
    <name evidence="5" type="primary">rimM</name>
    <name evidence="9" type="ORF">DEO23_07265</name>
</gene>
<keyword evidence="1 5" id="KW-0963">Cytoplasm</keyword>
<evidence type="ECO:0000256" key="5">
    <source>
        <dbReference type="HAMAP-Rule" id="MF_00014"/>
    </source>
</evidence>